<dbReference type="EMBL" id="JBHUKU010000009">
    <property type="protein sequence ID" value="MFD2460579.1"/>
    <property type="molecule type" value="Genomic_DNA"/>
</dbReference>
<comment type="caution">
    <text evidence="2">The sequence shown here is derived from an EMBL/GenBank/DDBJ whole genome shotgun (WGS) entry which is preliminary data.</text>
</comment>
<accession>A0ABW5GIA9</accession>
<name>A0ABW5GIA9_9PSEU</name>
<keyword evidence="3" id="KW-1185">Reference proteome</keyword>
<dbReference type="InterPro" id="IPR025855">
    <property type="entry name" value="Replic_Relax"/>
</dbReference>
<reference evidence="3" key="1">
    <citation type="journal article" date="2019" name="Int. J. Syst. Evol. Microbiol.">
        <title>The Global Catalogue of Microorganisms (GCM) 10K type strain sequencing project: providing services to taxonomists for standard genome sequencing and annotation.</title>
        <authorList>
            <consortium name="The Broad Institute Genomics Platform"/>
            <consortium name="The Broad Institute Genome Sequencing Center for Infectious Disease"/>
            <person name="Wu L."/>
            <person name="Ma J."/>
        </authorList>
    </citation>
    <scope>NUCLEOTIDE SEQUENCE [LARGE SCALE GENOMIC DNA]</scope>
    <source>
        <strain evidence="3">CGMCC 4.7643</strain>
    </source>
</reference>
<gene>
    <name evidence="2" type="ORF">ACFSYJ_18365</name>
</gene>
<dbReference type="Proteomes" id="UP001597419">
    <property type="component" value="Unassembled WGS sequence"/>
</dbReference>
<evidence type="ECO:0000313" key="3">
    <source>
        <dbReference type="Proteomes" id="UP001597419"/>
    </source>
</evidence>
<dbReference type="Pfam" id="PF13814">
    <property type="entry name" value="Replic_Relax"/>
    <property type="match status" value="1"/>
</dbReference>
<evidence type="ECO:0000256" key="1">
    <source>
        <dbReference type="SAM" id="MobiDB-lite"/>
    </source>
</evidence>
<sequence>MSPTDVTNLLAELSERDLSILQSLSAHRLLSTAQIRRLHFAEGHASLGAASGAVMRVLGRLEAKNLAVRLNRRIGGVRAGSSGITWQLGATGERLVRTRQGKKYRRRFVEPGVTFATHTLATAELAVVLHELHRTDAIELVSVETEPSCWRSFAGPHGTPEWLKPDLFAITASGDYEDHWYLEADLATEHPTVVVRKAKSYQRYAATGAHQARHGIFPAVVWVVPDQARLRALQAALDTDKAIQPGLFRVVPADEFGQLITSGVPDPPPAADPNSNHSS</sequence>
<feature type="region of interest" description="Disordered" evidence="1">
    <location>
        <begin position="260"/>
        <end position="279"/>
    </location>
</feature>
<evidence type="ECO:0000313" key="2">
    <source>
        <dbReference type="EMBL" id="MFD2460579.1"/>
    </source>
</evidence>
<dbReference type="RefSeq" id="WP_345393765.1">
    <property type="nucleotide sequence ID" value="NZ_BAABHG010000006.1"/>
</dbReference>
<organism evidence="2 3">
    <name type="scientific">Amycolatopsis samaneae</name>
    <dbReference type="NCBI Taxonomy" id="664691"/>
    <lineage>
        <taxon>Bacteria</taxon>
        <taxon>Bacillati</taxon>
        <taxon>Actinomycetota</taxon>
        <taxon>Actinomycetes</taxon>
        <taxon>Pseudonocardiales</taxon>
        <taxon>Pseudonocardiaceae</taxon>
        <taxon>Amycolatopsis</taxon>
    </lineage>
</organism>
<proteinExistence type="predicted"/>
<protein>
    <submittedName>
        <fullName evidence="2">Replication-relaxation family protein</fullName>
    </submittedName>
</protein>